<dbReference type="KEGG" id="bse:Bsel_2896"/>
<evidence type="ECO:0000313" key="3">
    <source>
        <dbReference type="Proteomes" id="UP000000271"/>
    </source>
</evidence>
<protein>
    <submittedName>
        <fullName evidence="2">Uncharacterized protein</fullName>
    </submittedName>
</protein>
<accession>D6XZA0</accession>
<reference evidence="2" key="1">
    <citation type="submission" date="2009-10" db="EMBL/GenBank/DDBJ databases">
        <title>Complete sequence of Bacillus selenitireducens MLS10.</title>
        <authorList>
            <consortium name="US DOE Joint Genome Institute"/>
            <person name="Lucas S."/>
            <person name="Copeland A."/>
            <person name="Lapidus A."/>
            <person name="Glavina del Rio T."/>
            <person name="Dalin E."/>
            <person name="Tice H."/>
            <person name="Bruce D."/>
            <person name="Goodwin L."/>
            <person name="Pitluck S."/>
            <person name="Sims D."/>
            <person name="Brettin T."/>
            <person name="Detter J.C."/>
            <person name="Han C."/>
            <person name="Larimer F."/>
            <person name="Land M."/>
            <person name="Hauser L."/>
            <person name="Kyrpides N."/>
            <person name="Ovchinnikova G."/>
            <person name="Stolz J."/>
        </authorList>
    </citation>
    <scope>NUCLEOTIDE SEQUENCE [LARGE SCALE GENOMIC DNA]</scope>
    <source>
        <strain evidence="2">MLS10</strain>
    </source>
</reference>
<organism evidence="2 3">
    <name type="scientific">Bacillus selenitireducens (strain ATCC 700615 / DSM 15326 / MLS10)</name>
    <dbReference type="NCBI Taxonomy" id="439292"/>
    <lineage>
        <taxon>Bacteria</taxon>
        <taxon>Bacillati</taxon>
        <taxon>Bacillota</taxon>
        <taxon>Bacilli</taxon>
        <taxon>Bacillales</taxon>
        <taxon>Bacillaceae</taxon>
        <taxon>Salisediminibacterium</taxon>
    </lineage>
</organism>
<dbReference type="AlphaFoldDB" id="D6XZA0"/>
<dbReference type="RefSeq" id="WP_013173797.1">
    <property type="nucleotide sequence ID" value="NC_014219.1"/>
</dbReference>
<evidence type="ECO:0000256" key="1">
    <source>
        <dbReference type="SAM" id="Coils"/>
    </source>
</evidence>
<keyword evidence="3" id="KW-1185">Reference proteome</keyword>
<feature type="coiled-coil region" evidence="1">
    <location>
        <begin position="132"/>
        <end position="159"/>
    </location>
</feature>
<gene>
    <name evidence="2" type="ordered locus">Bsel_2896</name>
</gene>
<proteinExistence type="predicted"/>
<dbReference type="EMBL" id="CP001791">
    <property type="protein sequence ID" value="ADI00385.1"/>
    <property type="molecule type" value="Genomic_DNA"/>
</dbReference>
<keyword evidence="1" id="KW-0175">Coiled coil</keyword>
<name>D6XZA0_BACIE</name>
<sequence length="245" mass="28764">MAEVRNIKALRPKRKILEDAKNTLNLTISDEGLVEEIQMTVETGEKTEIEEGFRFHGHILDVILDPDLRLVLDIRQPSAPIDMEQLIADDGNGQIIKLNEAFPDQFMYAEGEPDLPDMPVEALDYEERFRAMHSQVRQIDQWRRQLSETESRMDKEVSRYYHEIEQEHFNAARGYKLAKELQKTLRMRRVIKVQRTELESISDDLTSVLSGLERIDRRLQKSNAFGKEMVDEWKKLLNENHQEDD</sequence>
<dbReference type="OrthoDB" id="2927159at2"/>
<dbReference type="Proteomes" id="UP000000271">
    <property type="component" value="Chromosome"/>
</dbReference>
<dbReference type="HOGENOM" id="CLU_1131812_0_0_9"/>
<evidence type="ECO:0000313" key="2">
    <source>
        <dbReference type="EMBL" id="ADI00385.1"/>
    </source>
</evidence>